<keyword evidence="2" id="KW-1185">Reference proteome</keyword>
<dbReference type="Proteomes" id="UP000292262">
    <property type="component" value="Unassembled WGS sequence"/>
</dbReference>
<organism evidence="1 2">
    <name type="scientific">Aquimarina brevivitae</name>
    <dbReference type="NCBI Taxonomy" id="323412"/>
    <lineage>
        <taxon>Bacteria</taxon>
        <taxon>Pseudomonadati</taxon>
        <taxon>Bacteroidota</taxon>
        <taxon>Flavobacteriia</taxon>
        <taxon>Flavobacteriales</taxon>
        <taxon>Flavobacteriaceae</taxon>
        <taxon>Aquimarina</taxon>
    </lineage>
</organism>
<protein>
    <submittedName>
        <fullName evidence="1">Uncharacterized protein</fullName>
    </submittedName>
</protein>
<dbReference type="AlphaFoldDB" id="A0A4Q7PJ84"/>
<name>A0A4Q7PJ84_9FLAO</name>
<dbReference type="OrthoDB" id="1164954at2"/>
<comment type="caution">
    <text evidence="1">The sequence shown here is derived from an EMBL/GenBank/DDBJ whole genome shotgun (WGS) entry which is preliminary data.</text>
</comment>
<reference evidence="1 2" key="1">
    <citation type="submission" date="2019-02" db="EMBL/GenBank/DDBJ databases">
        <title>Genomic Encyclopedia of Type Strains, Phase IV (KMG-IV): sequencing the most valuable type-strain genomes for metagenomic binning, comparative biology and taxonomic classification.</title>
        <authorList>
            <person name="Goeker M."/>
        </authorList>
    </citation>
    <scope>NUCLEOTIDE SEQUENCE [LARGE SCALE GENOMIC DNA]</scope>
    <source>
        <strain evidence="1 2">DSM 17196</strain>
    </source>
</reference>
<gene>
    <name evidence="1" type="ORF">EV197_1131</name>
</gene>
<evidence type="ECO:0000313" key="1">
    <source>
        <dbReference type="EMBL" id="RZS99900.1"/>
    </source>
</evidence>
<sequence length="163" mass="18958">MRIVLFIIVVLSTFTIEAQTKEENKDNLIEKELDLLGDDIPKKNTSQDSTATKKSTVADTTQLTAEQEIAAEKEEKQLLKKMANQRAIELQNELNLSNYVSHMIEKAIYKYSVQANKVIQSPVSKQEKSIQLSNIIYFQNEEFKKYMTPQQFYDYINSWPNRQ</sequence>
<dbReference type="EMBL" id="SGXE01000001">
    <property type="protein sequence ID" value="RZS99900.1"/>
    <property type="molecule type" value="Genomic_DNA"/>
</dbReference>
<proteinExistence type="predicted"/>
<accession>A0A4Q7PJ84</accession>
<dbReference type="RefSeq" id="WP_130285714.1">
    <property type="nucleotide sequence ID" value="NZ_SGXE01000001.1"/>
</dbReference>
<evidence type="ECO:0000313" key="2">
    <source>
        <dbReference type="Proteomes" id="UP000292262"/>
    </source>
</evidence>